<sequence>MTIPIQNIYYLLCYAWDKLQEGQIVSVSPEDCQTTAELFARVLDSGVTHLLKRGLDRNYISEEIETSSLRGKFDITTTIKQNLLRKSRVHCVVDSFSYDVPHNRIIKATLRNLLRCRELDRDQRDRLLRLYRRLHDVSDIKLTPKDFNNVQLHRNNAWYGFLLQVCRLIYDNLLINEETGDSQFRDFLRDERQMARLFENFVFNFYRKEQSVFKVKSELLTWQGVDATPEDQQFLPRMRTDVSLDSSTRKIVLDAKYYKDSLQSFHGNSSVHSENLYQLFAYLKNFYLKNIQNGDSRPIEGILLYPTTGQSLSLNYEIHGHSIRIVTLNLNTSWKEIRQQLLNILEPNPLSLTLPVLENPEH</sequence>
<dbReference type="InterPro" id="IPR014407">
    <property type="entry name" value="McrC_bac"/>
</dbReference>
<accession>A0ABX5YNU2</accession>
<dbReference type="PANTHER" id="PTHR38733:SF1">
    <property type="entry name" value="TYPE IV METHYL-DIRECTED RESTRICTION ENZYME ECOKMCRBC"/>
    <property type="match status" value="1"/>
</dbReference>
<evidence type="ECO:0000313" key="2">
    <source>
        <dbReference type="Proteomes" id="UP000322887"/>
    </source>
</evidence>
<dbReference type="RefSeq" id="WP_002643629.1">
    <property type="nucleotide sequence ID" value="NZ_CP042910.1"/>
</dbReference>
<proteinExistence type="predicted"/>
<keyword evidence="2" id="KW-1185">Reference proteome</keyword>
<dbReference type="PANTHER" id="PTHR38733">
    <property type="entry name" value="PROTEIN MCRC"/>
    <property type="match status" value="1"/>
</dbReference>
<reference evidence="1 2" key="1">
    <citation type="submission" date="2019-08" db="EMBL/GenBank/DDBJ databases">
        <title>Deep-cultivation of Planctomycetes and their phenomic and genomic characterization uncovers novel biology.</title>
        <authorList>
            <person name="Wiegand S."/>
            <person name="Jogler M."/>
            <person name="Boedeker C."/>
            <person name="Pinto D."/>
            <person name="Vollmers J."/>
            <person name="Rivas-Marin E."/>
            <person name="Kohn T."/>
            <person name="Peeters S.H."/>
            <person name="Heuer A."/>
            <person name="Rast P."/>
            <person name="Oberbeckmann S."/>
            <person name="Bunk B."/>
            <person name="Jeske O."/>
            <person name="Meyerdierks A."/>
            <person name="Storesund J.E."/>
            <person name="Kallscheuer N."/>
            <person name="Luecker S."/>
            <person name="Lage O.M."/>
            <person name="Pohl T."/>
            <person name="Merkel B.J."/>
            <person name="Hornburger P."/>
            <person name="Mueller R.-W."/>
            <person name="Bruemmer F."/>
            <person name="Labrenz M."/>
            <person name="Spormann A.M."/>
            <person name="Op den Camp H."/>
            <person name="Overmann J."/>
            <person name="Amann R."/>
            <person name="Jetten M.S.M."/>
            <person name="Mascher T."/>
            <person name="Medema M.H."/>
            <person name="Devos D.P."/>
            <person name="Kaster A.-K."/>
            <person name="Ovreas L."/>
            <person name="Rohde M."/>
            <person name="Galperin M.Y."/>
            <person name="Jogler C."/>
        </authorList>
    </citation>
    <scope>NUCLEOTIDE SEQUENCE [LARGE SCALE GENOMIC DNA]</scope>
    <source>
        <strain evidence="1 2">DSM 8797</strain>
    </source>
</reference>
<dbReference type="GeneID" id="98647709"/>
<evidence type="ECO:0000313" key="1">
    <source>
        <dbReference type="EMBL" id="QEG17300.1"/>
    </source>
</evidence>
<dbReference type="Pfam" id="PF10117">
    <property type="entry name" value="McrBC"/>
    <property type="match status" value="1"/>
</dbReference>
<dbReference type="EMBL" id="CP042910">
    <property type="protein sequence ID" value="QEG17300.1"/>
    <property type="molecule type" value="Genomic_DNA"/>
</dbReference>
<protein>
    <submittedName>
        <fullName evidence="1">5-methylcytosine-specific restriction enzyme subunit McrC</fullName>
    </submittedName>
</protein>
<dbReference type="NCBIfam" id="NF007277">
    <property type="entry name" value="PRK09736.1"/>
    <property type="match status" value="1"/>
</dbReference>
<dbReference type="InterPro" id="IPR019292">
    <property type="entry name" value="McrC"/>
</dbReference>
<organism evidence="1 2">
    <name type="scientific">Gimesia maris</name>
    <dbReference type="NCBI Taxonomy" id="122"/>
    <lineage>
        <taxon>Bacteria</taxon>
        <taxon>Pseudomonadati</taxon>
        <taxon>Planctomycetota</taxon>
        <taxon>Planctomycetia</taxon>
        <taxon>Planctomycetales</taxon>
        <taxon>Planctomycetaceae</taxon>
        <taxon>Gimesia</taxon>
    </lineage>
</organism>
<name>A0ABX5YNU2_9PLAN</name>
<dbReference type="Proteomes" id="UP000322887">
    <property type="component" value="Chromosome"/>
</dbReference>
<dbReference type="PIRSF" id="PIRSF003109">
    <property type="entry name" value="McrC"/>
    <property type="match status" value="1"/>
</dbReference>
<gene>
    <name evidence="1" type="ORF">GmarT_31800</name>
</gene>